<keyword evidence="9" id="KW-0812">Transmembrane</keyword>
<reference evidence="11 12" key="1">
    <citation type="journal article" date="2018" name="BMC Genomics">
        <title>Comparative genome analyses reveal sequence features reflecting distinct modes of host-adaptation between dicot and monocot powdery mildew.</title>
        <authorList>
            <person name="Wu Y."/>
            <person name="Ma X."/>
            <person name="Pan Z."/>
            <person name="Kale S.D."/>
            <person name="Song Y."/>
            <person name="King H."/>
            <person name="Zhang Q."/>
            <person name="Presley C."/>
            <person name="Deng X."/>
            <person name="Wei C.I."/>
            <person name="Xiao S."/>
        </authorList>
    </citation>
    <scope>NUCLEOTIDE SEQUENCE [LARGE SCALE GENOMIC DNA]</scope>
    <source>
        <strain evidence="11">UMSG1</strain>
    </source>
</reference>
<evidence type="ECO:0000256" key="7">
    <source>
        <dbReference type="ARBA" id="ARBA00023242"/>
    </source>
</evidence>
<evidence type="ECO:0000256" key="8">
    <source>
        <dbReference type="SAM" id="MobiDB-lite"/>
    </source>
</evidence>
<keyword evidence="7" id="KW-0539">Nucleus</keyword>
<evidence type="ECO:0000256" key="9">
    <source>
        <dbReference type="SAM" id="Phobius"/>
    </source>
</evidence>
<evidence type="ECO:0000256" key="4">
    <source>
        <dbReference type="ARBA" id="ARBA00023125"/>
    </source>
</evidence>
<feature type="compositionally biased region" description="Basic and acidic residues" evidence="8">
    <location>
        <begin position="94"/>
        <end position="108"/>
    </location>
</feature>
<feature type="compositionally biased region" description="Polar residues" evidence="8">
    <location>
        <begin position="209"/>
        <end position="221"/>
    </location>
</feature>
<evidence type="ECO:0000313" key="12">
    <source>
        <dbReference type="Proteomes" id="UP000285326"/>
    </source>
</evidence>
<dbReference type="GO" id="GO:0045944">
    <property type="term" value="P:positive regulation of transcription by RNA polymerase II"/>
    <property type="evidence" value="ECO:0007669"/>
    <property type="project" value="InterPro"/>
</dbReference>
<evidence type="ECO:0000313" key="11">
    <source>
        <dbReference type="EMBL" id="RKF78605.1"/>
    </source>
</evidence>
<feature type="compositionally biased region" description="Low complexity" evidence="8">
    <location>
        <begin position="222"/>
        <end position="243"/>
    </location>
</feature>
<gene>
    <name evidence="11" type="ORF">GcM1_209004</name>
</gene>
<comment type="similarity">
    <text evidence="2">Belongs to the bZIP family.</text>
</comment>
<keyword evidence="6" id="KW-0834">Unfolded protein response</keyword>
<keyword evidence="9" id="KW-1133">Transmembrane helix</keyword>
<dbReference type="AlphaFoldDB" id="A0A420IVP9"/>
<dbReference type="InterPro" id="IPR046347">
    <property type="entry name" value="bZIP_sf"/>
</dbReference>
<dbReference type="EMBL" id="MCBS01020987">
    <property type="protein sequence ID" value="RKF78605.1"/>
    <property type="molecule type" value="Genomic_DNA"/>
</dbReference>
<comment type="caution">
    <text evidence="11">The sequence shown here is derived from an EMBL/GenBank/DDBJ whole genome shotgun (WGS) entry which is preliminary data.</text>
</comment>
<dbReference type="GO" id="GO:0005634">
    <property type="term" value="C:nucleus"/>
    <property type="evidence" value="ECO:0007669"/>
    <property type="project" value="UniProtKB-SubCell"/>
</dbReference>
<dbReference type="PANTHER" id="PTHR46714">
    <property type="entry name" value="TRANSCRIPTIONAL ACTIVATOR HAC1"/>
    <property type="match status" value="1"/>
</dbReference>
<keyword evidence="5" id="KW-0804">Transcription</keyword>
<feature type="region of interest" description="Disordered" evidence="8">
    <location>
        <begin position="208"/>
        <end position="244"/>
    </location>
</feature>
<sequence>METVRYPKYENSPAETMVESFVSTPSSFHNPPLFDNNLNPVDGFSPQSFDRDYNFNGSLSGPNLPEKKPIKKRKSWGQQLPEPKTNLPPRKRAKTEDEKEQRRVERVLRNRRAAQSSRERKRQEVEALELEKRAIERKNMDLEMRLADMEAKYYLLQQELKRASGYNKTNFLSYSDSSTPEISEDSQLSPLTFSKQLFNAQDELCRPISPQSIGPLTSRTVDPSTLSPKSLSSPDSSNSNSSDMTQHPAVVLCDLQCQSELGQPWMNSTYLSSRTKALKLSVTYLITMLTTFLIVLGNLNQNIMFLMTRFLLTPTYSILRMKIFGDKMTVFSMNLSYVIFSMMKLYQTRVCVRISLLGRRQACSRNLARSLTNATMAALRFESKQRLFRNFLSTVALQISRRSSHFFMVLKILEDTKLNERNEKRWFQF</sequence>
<feature type="transmembrane region" description="Helical" evidence="9">
    <location>
        <begin position="277"/>
        <end position="296"/>
    </location>
</feature>
<protein>
    <submittedName>
        <fullName evidence="11">Transcriptional activator hac1</fullName>
    </submittedName>
</protein>
<evidence type="ECO:0000256" key="6">
    <source>
        <dbReference type="ARBA" id="ARBA00023230"/>
    </source>
</evidence>
<dbReference type="GO" id="GO:0000981">
    <property type="term" value="F:DNA-binding transcription factor activity, RNA polymerase II-specific"/>
    <property type="evidence" value="ECO:0007669"/>
    <property type="project" value="InterPro"/>
</dbReference>
<feature type="domain" description="BZIP" evidence="10">
    <location>
        <begin position="100"/>
        <end position="163"/>
    </location>
</feature>
<evidence type="ECO:0000259" key="10">
    <source>
        <dbReference type="PROSITE" id="PS50217"/>
    </source>
</evidence>
<proteinExistence type="inferred from homology"/>
<keyword evidence="3" id="KW-0805">Transcription regulation</keyword>
<dbReference type="GO" id="GO:0003677">
    <property type="term" value="F:DNA binding"/>
    <property type="evidence" value="ECO:0007669"/>
    <property type="project" value="UniProtKB-KW"/>
</dbReference>
<evidence type="ECO:0000256" key="1">
    <source>
        <dbReference type="ARBA" id="ARBA00004123"/>
    </source>
</evidence>
<keyword evidence="9" id="KW-0472">Membrane</keyword>
<name>A0A420IVP9_9PEZI</name>
<accession>A0A420IVP9</accession>
<comment type="subcellular location">
    <subcellularLocation>
        <location evidence="1">Nucleus</location>
    </subcellularLocation>
</comment>
<dbReference type="SMART" id="SM00338">
    <property type="entry name" value="BRLZ"/>
    <property type="match status" value="1"/>
</dbReference>
<evidence type="ECO:0000256" key="2">
    <source>
        <dbReference type="ARBA" id="ARBA00007163"/>
    </source>
</evidence>
<dbReference type="PANTHER" id="PTHR46714:SF6">
    <property type="entry name" value="TRANSCRIPTIONAL ACTIVATOR HAC1"/>
    <property type="match status" value="1"/>
</dbReference>
<keyword evidence="4" id="KW-0238">DNA-binding</keyword>
<dbReference type="InterPro" id="IPR004827">
    <property type="entry name" value="bZIP"/>
</dbReference>
<dbReference type="Proteomes" id="UP000285326">
    <property type="component" value="Unassembled WGS sequence"/>
</dbReference>
<feature type="region of interest" description="Disordered" evidence="8">
    <location>
        <begin position="23"/>
        <end position="124"/>
    </location>
</feature>
<dbReference type="InterPro" id="IPR044280">
    <property type="entry name" value="Hac1/HY5"/>
</dbReference>
<organism evidence="11 12">
    <name type="scientific">Golovinomyces cichoracearum</name>
    <dbReference type="NCBI Taxonomy" id="62708"/>
    <lineage>
        <taxon>Eukaryota</taxon>
        <taxon>Fungi</taxon>
        <taxon>Dikarya</taxon>
        <taxon>Ascomycota</taxon>
        <taxon>Pezizomycotina</taxon>
        <taxon>Leotiomycetes</taxon>
        <taxon>Erysiphales</taxon>
        <taxon>Erysiphaceae</taxon>
        <taxon>Golovinomyces</taxon>
    </lineage>
</organism>
<dbReference type="SUPFAM" id="SSF57959">
    <property type="entry name" value="Leucine zipper domain"/>
    <property type="match status" value="1"/>
</dbReference>
<evidence type="ECO:0000256" key="5">
    <source>
        <dbReference type="ARBA" id="ARBA00023163"/>
    </source>
</evidence>
<evidence type="ECO:0000256" key="3">
    <source>
        <dbReference type="ARBA" id="ARBA00023015"/>
    </source>
</evidence>
<dbReference type="PROSITE" id="PS50217">
    <property type="entry name" value="BZIP"/>
    <property type="match status" value="1"/>
</dbReference>
<dbReference type="GO" id="GO:0006986">
    <property type="term" value="P:response to unfolded protein"/>
    <property type="evidence" value="ECO:0007669"/>
    <property type="project" value="UniProtKB-KW"/>
</dbReference>